<feature type="domain" description="SecDF P1 head subdomain" evidence="1">
    <location>
        <begin position="35"/>
        <end position="109"/>
    </location>
</feature>
<accession>A0A1I6MCS0</accession>
<keyword evidence="3" id="KW-1185">Reference proteome</keyword>
<dbReference type="EMBL" id="FOZM01000001">
    <property type="protein sequence ID" value="SFS13485.1"/>
    <property type="molecule type" value="Genomic_DNA"/>
</dbReference>
<sequence>MLMMASPAIAQSNAETVVRFTGFLGDLRFSAEQLRAELDNATDDTAQVAIALDEDASAAFALFTRTHLNQPVTMFVCGETAAAPTITAEITSGFAITDPIERDRAAEIVDALNGLQPCPE</sequence>
<dbReference type="Gene3D" id="3.30.1360.200">
    <property type="match status" value="1"/>
</dbReference>
<gene>
    <name evidence="2" type="ORF">SAMN05444714_1555</name>
</gene>
<reference evidence="2 3" key="1">
    <citation type="submission" date="2016-10" db="EMBL/GenBank/DDBJ databases">
        <authorList>
            <person name="de Groot N.N."/>
        </authorList>
    </citation>
    <scope>NUCLEOTIDE SEQUENCE [LARGE SCALE GENOMIC DNA]</scope>
    <source>
        <strain evidence="2 3">DSM 29433</strain>
    </source>
</reference>
<dbReference type="Pfam" id="PF22599">
    <property type="entry name" value="SecDF_P1_head"/>
    <property type="match status" value="1"/>
</dbReference>
<evidence type="ECO:0000313" key="3">
    <source>
        <dbReference type="Proteomes" id="UP000198926"/>
    </source>
</evidence>
<protein>
    <recommendedName>
        <fullName evidence="1">SecDF P1 head subdomain domain-containing protein</fullName>
    </recommendedName>
</protein>
<organism evidence="2 3">
    <name type="scientific">Yoonia litorea</name>
    <dbReference type="NCBI Taxonomy" id="1123755"/>
    <lineage>
        <taxon>Bacteria</taxon>
        <taxon>Pseudomonadati</taxon>
        <taxon>Pseudomonadota</taxon>
        <taxon>Alphaproteobacteria</taxon>
        <taxon>Rhodobacterales</taxon>
        <taxon>Paracoccaceae</taxon>
        <taxon>Yoonia</taxon>
    </lineage>
</organism>
<dbReference type="STRING" id="1123755.SAMN05444714_1555"/>
<dbReference type="Proteomes" id="UP000198926">
    <property type="component" value="Unassembled WGS sequence"/>
</dbReference>
<evidence type="ECO:0000313" key="2">
    <source>
        <dbReference type="EMBL" id="SFS13485.1"/>
    </source>
</evidence>
<proteinExistence type="predicted"/>
<dbReference type="InterPro" id="IPR054384">
    <property type="entry name" value="SecDF_P1_head"/>
</dbReference>
<evidence type="ECO:0000259" key="1">
    <source>
        <dbReference type="Pfam" id="PF22599"/>
    </source>
</evidence>
<name>A0A1I6MCS0_9RHOB</name>
<dbReference type="AlphaFoldDB" id="A0A1I6MCS0"/>